<keyword evidence="1" id="KW-1133">Transmembrane helix</keyword>
<keyword evidence="1" id="KW-0472">Membrane</keyword>
<gene>
    <name evidence="2" type="ORF">McpAg1_04810</name>
</gene>
<dbReference type="RefSeq" id="WP_338093690.1">
    <property type="nucleotide sequence ID" value="NZ_JAWDKA010000002.1"/>
</dbReference>
<evidence type="ECO:0000256" key="1">
    <source>
        <dbReference type="SAM" id="Phobius"/>
    </source>
</evidence>
<evidence type="ECO:0000313" key="3">
    <source>
        <dbReference type="Proteomes" id="UP001273136"/>
    </source>
</evidence>
<comment type="caution">
    <text evidence="2">The sequence shown here is derived from an EMBL/GenBank/DDBJ whole genome shotgun (WGS) entry which is preliminary data.</text>
</comment>
<feature type="transmembrane region" description="Helical" evidence="1">
    <location>
        <begin position="500"/>
        <end position="519"/>
    </location>
</feature>
<feature type="transmembrane region" description="Helical" evidence="1">
    <location>
        <begin position="463"/>
        <end position="488"/>
    </location>
</feature>
<keyword evidence="1" id="KW-0812">Transmembrane</keyword>
<sequence length="533" mass="61221">MSKKHRPFSDPNNAFISEITENIISAAEWFCNSTEKTFDGTNEVFGAGRSSYWEAALSAHFLLKSEQYLILDPNSPRCTEINILQQKIRSTESDTFSWLIRSATHPNITEEIETNSKKNGYDENTLTQSYYNWDNNLWDTAMILHYIISFVLRHPIPTTISPKYVQKIVSGALSWIRYIIYLKHREHAKTTLSATDLAPVLAMIIDILKNPNVEVLLLGDKDTRNKLGLTSRHLRSLMHSIALRIANDMEKSSAGDKMVWSWNKYMATADGGEALAFYLAYLWDYSLYRKNSQLCCKIYNILLSSCNCLERKQKNNGTWGTHDDTVRCLNAYLIIGSVLKNIDQQITVPTGRRKLMARYISKKELEPTHPFHLQHDRVFKAIRWIFDEKHYCFDGSYLHSSYMTVFFSHALLTLAEFTAFTKERKTIYTIYDEVISLSTIESGADLIESIELKTANEHCKKDYLNAVFLNQILTAFAAAITILSSIIFLFHLTSNSVNEYIPMVFAVIVAVFAFTYTYIKSHEIIGIILRILD</sequence>
<proteinExistence type="predicted"/>
<protein>
    <submittedName>
        <fullName evidence="2">Uncharacterized protein</fullName>
    </submittedName>
</protein>
<dbReference type="AlphaFoldDB" id="A0AAE4MBH0"/>
<dbReference type="EMBL" id="JAWDKA010000002">
    <property type="protein sequence ID" value="MDV0441296.1"/>
    <property type="molecule type" value="Genomic_DNA"/>
</dbReference>
<evidence type="ECO:0000313" key="2">
    <source>
        <dbReference type="EMBL" id="MDV0441296.1"/>
    </source>
</evidence>
<dbReference type="Proteomes" id="UP001273136">
    <property type="component" value="Unassembled WGS sequence"/>
</dbReference>
<name>A0AAE4MBH0_9EURY</name>
<reference evidence="2" key="1">
    <citation type="submission" date="2023-06" db="EMBL/GenBank/DDBJ databases">
        <title>Genome sequence of Methancorpusculaceae sp. Ag1.</title>
        <authorList>
            <person name="Protasov E."/>
            <person name="Platt K."/>
            <person name="Poehlein A."/>
            <person name="Daniel R."/>
            <person name="Brune A."/>
        </authorList>
    </citation>
    <scope>NUCLEOTIDE SEQUENCE</scope>
    <source>
        <strain evidence="2">Ag1</strain>
    </source>
</reference>
<keyword evidence="3" id="KW-1185">Reference proteome</keyword>
<accession>A0AAE4MBH0</accession>
<organism evidence="2 3">
    <name type="scientific">Methanorbis furvi</name>
    <dbReference type="NCBI Taxonomy" id="3028299"/>
    <lineage>
        <taxon>Archaea</taxon>
        <taxon>Methanobacteriati</taxon>
        <taxon>Methanobacteriota</taxon>
        <taxon>Stenosarchaea group</taxon>
        <taxon>Methanomicrobia</taxon>
        <taxon>Methanomicrobiales</taxon>
        <taxon>Methanocorpusculaceae</taxon>
        <taxon>Methanorbis</taxon>
    </lineage>
</organism>